<dbReference type="GO" id="GO:0010124">
    <property type="term" value="P:phenylacetate catabolic process"/>
    <property type="evidence" value="ECO:0007669"/>
    <property type="project" value="TreeGrafter"/>
</dbReference>
<dbReference type="InterPro" id="IPR020613">
    <property type="entry name" value="Thiolase_CS"/>
</dbReference>
<evidence type="ECO:0000256" key="2">
    <source>
        <dbReference type="ARBA" id="ARBA00010982"/>
    </source>
</evidence>
<dbReference type="GO" id="GO:0006635">
    <property type="term" value="P:fatty acid beta-oxidation"/>
    <property type="evidence" value="ECO:0007669"/>
    <property type="project" value="TreeGrafter"/>
</dbReference>
<dbReference type="GO" id="GO:0003988">
    <property type="term" value="F:acetyl-CoA C-acyltransferase activity"/>
    <property type="evidence" value="ECO:0007669"/>
    <property type="project" value="UniProtKB-EC"/>
</dbReference>
<evidence type="ECO:0000313" key="10">
    <source>
        <dbReference type="EMBL" id="TDU43921.1"/>
    </source>
</evidence>
<protein>
    <recommendedName>
        <fullName evidence="5">acetyl-CoA C-acyltransferase</fullName>
        <ecNumber evidence="5">2.3.1.16</ecNumber>
    </recommendedName>
</protein>
<dbReference type="InterPro" id="IPR020616">
    <property type="entry name" value="Thiolase_N"/>
</dbReference>
<evidence type="ECO:0000259" key="8">
    <source>
        <dbReference type="Pfam" id="PF00108"/>
    </source>
</evidence>
<proteinExistence type="inferred from homology"/>
<dbReference type="InterPro" id="IPR020617">
    <property type="entry name" value="Thiolase_C"/>
</dbReference>
<dbReference type="InterPro" id="IPR016039">
    <property type="entry name" value="Thiolase-like"/>
</dbReference>
<dbReference type="NCBIfam" id="TIGR01930">
    <property type="entry name" value="AcCoA-C-Actrans"/>
    <property type="match status" value="1"/>
</dbReference>
<evidence type="ECO:0000259" key="9">
    <source>
        <dbReference type="Pfam" id="PF02803"/>
    </source>
</evidence>
<evidence type="ECO:0000256" key="6">
    <source>
        <dbReference type="PIRSR" id="PIRSR000429-1"/>
    </source>
</evidence>
<dbReference type="EC" id="2.3.1.16" evidence="5"/>
<dbReference type="PROSITE" id="PS00098">
    <property type="entry name" value="THIOLASE_1"/>
    <property type="match status" value="1"/>
</dbReference>
<comment type="similarity">
    <text evidence="2 7">Belongs to the thiolase-like superfamily. Thiolase family.</text>
</comment>
<dbReference type="Pfam" id="PF00108">
    <property type="entry name" value="Thiolase_N"/>
    <property type="match status" value="1"/>
</dbReference>
<gene>
    <name evidence="10" type="ORF">BXY82_1342</name>
</gene>
<sequence>MKFQFSTSISTPISYMEAYIIDGIRTPIGSYQGALSTIRTDDLAALVIEELVKRNPGIPKEAYEDVILGCANQAGEDNRNVARMASLLAGLPVTVPGETVNRLCSSGLSAIIHANRAIKAGDGDLFIAGGVEHMTRGPYVVAKPSSAFGTDAKMYDSSFGWRFVNPKMQKLYGTDGMGQTAENLVEQYNISREDQDKFAYWSQMKAAKAQENGRLAKEIVTVDIPQRKKDPIQFSKDEFVKPNTSMEVLGKLRGAFKAEGGSVTAGNSSGLNDGAAATIIASEIAVKKYNLNPLARIVSSAVVGVEPRIMGIGPVEASNKALAKAGLTMADMDIIELNEAFAAQALACTRAWELKDNDPRLNPNGGSIAIGHPLGVTGTRLAYSAAIELQETGKRYALITMCIGVGQGYAAIIENANL</sequence>
<feature type="active site" description="Proton acceptor" evidence="6">
    <location>
        <position position="372"/>
    </location>
</feature>
<dbReference type="PANTHER" id="PTHR43853:SF2">
    <property type="entry name" value="3-OXOADIPYL-COA_3-OXO-5,6-DEHYDROSUBERYL-COA THIOLASE"/>
    <property type="match status" value="1"/>
</dbReference>
<dbReference type="GO" id="GO:0005737">
    <property type="term" value="C:cytoplasm"/>
    <property type="evidence" value="ECO:0007669"/>
    <property type="project" value="UniProtKB-ARBA"/>
</dbReference>
<comment type="caution">
    <text evidence="10">The sequence shown here is derived from an EMBL/GenBank/DDBJ whole genome shotgun (WGS) entry which is preliminary data.</text>
</comment>
<dbReference type="AlphaFoldDB" id="A0A4R7QAI1"/>
<dbReference type="Gene3D" id="3.40.47.10">
    <property type="match status" value="1"/>
</dbReference>
<dbReference type="CDD" id="cd00751">
    <property type="entry name" value="thiolase"/>
    <property type="match status" value="1"/>
</dbReference>
<keyword evidence="4 7" id="KW-0012">Acyltransferase</keyword>
<dbReference type="SUPFAM" id="SSF53901">
    <property type="entry name" value="Thiolase-like"/>
    <property type="match status" value="2"/>
</dbReference>
<dbReference type="InterPro" id="IPR050215">
    <property type="entry name" value="Thiolase-like_sf_Thiolase"/>
</dbReference>
<dbReference type="Pfam" id="PF02803">
    <property type="entry name" value="Thiolase_C"/>
    <property type="match status" value="1"/>
</dbReference>
<dbReference type="InterPro" id="IPR020615">
    <property type="entry name" value="Thiolase_acyl_enz_int_AS"/>
</dbReference>
<evidence type="ECO:0000256" key="5">
    <source>
        <dbReference type="ARBA" id="ARBA00024073"/>
    </source>
</evidence>
<keyword evidence="11" id="KW-1185">Reference proteome</keyword>
<dbReference type="FunFam" id="3.40.47.10:FF:000010">
    <property type="entry name" value="Acetyl-CoA acetyltransferase (Thiolase)"/>
    <property type="match status" value="1"/>
</dbReference>
<feature type="active site" description="Acyl-thioester intermediate" evidence="6">
    <location>
        <position position="104"/>
    </location>
</feature>
<dbReference type="PANTHER" id="PTHR43853">
    <property type="entry name" value="3-KETOACYL-COA THIOLASE, PEROXISOMAL"/>
    <property type="match status" value="1"/>
</dbReference>
<evidence type="ECO:0000256" key="3">
    <source>
        <dbReference type="ARBA" id="ARBA00022679"/>
    </source>
</evidence>
<dbReference type="Proteomes" id="UP000294689">
    <property type="component" value="Unassembled WGS sequence"/>
</dbReference>
<reference evidence="10 11" key="1">
    <citation type="submission" date="2019-03" db="EMBL/GenBank/DDBJ databases">
        <title>Genomic Encyclopedia of Archaeal and Bacterial Type Strains, Phase II (KMG-II): from individual species to whole genera.</title>
        <authorList>
            <person name="Goeker M."/>
        </authorList>
    </citation>
    <scope>NUCLEOTIDE SEQUENCE [LARGE SCALE GENOMIC DNA]</scope>
    <source>
        <strain evidence="10 11">DSM 28135</strain>
    </source>
</reference>
<dbReference type="InterPro" id="IPR002155">
    <property type="entry name" value="Thiolase"/>
</dbReference>
<organism evidence="10 11">
    <name type="scientific">Gelidibacter sediminis</name>
    <dbReference type="NCBI Taxonomy" id="1608710"/>
    <lineage>
        <taxon>Bacteria</taxon>
        <taxon>Pseudomonadati</taxon>
        <taxon>Bacteroidota</taxon>
        <taxon>Flavobacteriia</taxon>
        <taxon>Flavobacteriales</taxon>
        <taxon>Flavobacteriaceae</taxon>
        <taxon>Gelidibacter</taxon>
    </lineage>
</organism>
<accession>A0A4R7QAI1</accession>
<evidence type="ECO:0000256" key="1">
    <source>
        <dbReference type="ARBA" id="ARBA00005189"/>
    </source>
</evidence>
<feature type="domain" description="Thiolase N-terminal" evidence="8">
    <location>
        <begin position="19"/>
        <end position="283"/>
    </location>
</feature>
<feature type="active site" description="Proton acceptor" evidence="6">
    <location>
        <position position="402"/>
    </location>
</feature>
<dbReference type="PROSITE" id="PS00099">
    <property type="entry name" value="THIOLASE_3"/>
    <property type="match status" value="1"/>
</dbReference>
<name>A0A4R7QAI1_9FLAO</name>
<evidence type="ECO:0000256" key="7">
    <source>
        <dbReference type="RuleBase" id="RU003557"/>
    </source>
</evidence>
<feature type="domain" description="Thiolase C-terminal" evidence="9">
    <location>
        <begin position="292"/>
        <end position="414"/>
    </location>
</feature>
<dbReference type="PROSITE" id="PS00737">
    <property type="entry name" value="THIOLASE_2"/>
    <property type="match status" value="1"/>
</dbReference>
<keyword evidence="3 7" id="KW-0808">Transferase</keyword>
<evidence type="ECO:0000313" key="11">
    <source>
        <dbReference type="Proteomes" id="UP000294689"/>
    </source>
</evidence>
<dbReference type="EMBL" id="SOBW01000007">
    <property type="protein sequence ID" value="TDU43921.1"/>
    <property type="molecule type" value="Genomic_DNA"/>
</dbReference>
<evidence type="ECO:0000256" key="4">
    <source>
        <dbReference type="ARBA" id="ARBA00023315"/>
    </source>
</evidence>
<dbReference type="InterPro" id="IPR020610">
    <property type="entry name" value="Thiolase_AS"/>
</dbReference>
<comment type="pathway">
    <text evidence="1">Lipid metabolism.</text>
</comment>
<dbReference type="PIRSF" id="PIRSF000429">
    <property type="entry name" value="Ac-CoA_Ac_transf"/>
    <property type="match status" value="1"/>
</dbReference>